<dbReference type="SUPFAM" id="SSF81345">
    <property type="entry name" value="ABC transporter involved in vitamin B12 uptake, BtuC"/>
    <property type="match status" value="1"/>
</dbReference>
<feature type="transmembrane region" description="Helical" evidence="13">
    <location>
        <begin position="58"/>
        <end position="79"/>
    </location>
</feature>
<comment type="similarity">
    <text evidence="2">Belongs to the binding-protein-dependent transport system permease family. FecCD subfamily.</text>
</comment>
<dbReference type="PANTHER" id="PTHR30472">
    <property type="entry name" value="FERRIC ENTEROBACTIN TRANSPORT SYSTEM PERMEASE PROTEIN"/>
    <property type="match status" value="1"/>
</dbReference>
<name>A0AAW9JUX1_CARML</name>
<evidence type="ECO:0000313" key="15">
    <source>
        <dbReference type="Proteomes" id="UP001290462"/>
    </source>
</evidence>
<evidence type="ECO:0000256" key="9">
    <source>
        <dbReference type="ARBA" id="ARBA00023136"/>
    </source>
</evidence>
<proteinExistence type="inferred from homology"/>
<feature type="transmembrane region" description="Helical" evidence="13">
    <location>
        <begin position="85"/>
        <end position="105"/>
    </location>
</feature>
<dbReference type="InterPro" id="IPR000522">
    <property type="entry name" value="ABC_transptr_permease_BtuC"/>
</dbReference>
<evidence type="ECO:0000256" key="3">
    <source>
        <dbReference type="ARBA" id="ARBA00018524"/>
    </source>
</evidence>
<feature type="transmembrane region" description="Helical" evidence="13">
    <location>
        <begin position="231"/>
        <end position="257"/>
    </location>
</feature>
<keyword evidence="8" id="KW-0408">Iron</keyword>
<evidence type="ECO:0000256" key="10">
    <source>
        <dbReference type="ARBA" id="ARBA00025320"/>
    </source>
</evidence>
<feature type="transmembrane region" description="Helical" evidence="13">
    <location>
        <begin position="300"/>
        <end position="319"/>
    </location>
</feature>
<evidence type="ECO:0000256" key="11">
    <source>
        <dbReference type="ARBA" id="ARBA00031149"/>
    </source>
</evidence>
<evidence type="ECO:0000256" key="4">
    <source>
        <dbReference type="ARBA" id="ARBA00022448"/>
    </source>
</evidence>
<dbReference type="RefSeq" id="WP_010054625.1">
    <property type="nucleotide sequence ID" value="NZ_CAJGUS010000048.1"/>
</dbReference>
<evidence type="ECO:0000256" key="12">
    <source>
        <dbReference type="ARBA" id="ARBA00031465"/>
    </source>
</evidence>
<accession>A0AAW9JUX1</accession>
<evidence type="ECO:0000256" key="2">
    <source>
        <dbReference type="ARBA" id="ARBA00007935"/>
    </source>
</evidence>
<sequence length="335" mass="36055">MNNKVYGFLFVVIALVGTLIWALLSGSLHVPISELIQGLITGENEKVLIIKDLRFPRIILAFFAGAALSVSGLLLQAILRNPLADAGIIGISAGAKFFTLLILAIAPQFYFWTPFFAFLGGVVACCLVFGFSFKVGLKPLHLIVVGVAVNAIFTGLNDILTSSMVQISSQTAGNAINFGMKTWGDVQLLVSYVAIGLLVTFFIAKWCNLLALEDTTLYSLGVPVLKIRFFIALLAVLLASVTTAIVGVISFVGLLVPHLARRLLKTNDYRILIPYSSLLGGLLVLFADTLGRNLMAQMEIPAAIIMLIIGGPFLLFLMWRSTSIAGKNGGEKYDA</sequence>
<organism evidence="14 15">
    <name type="scientific">Carnobacterium maltaromaticum</name>
    <name type="common">Carnobacterium piscicola</name>
    <dbReference type="NCBI Taxonomy" id="2751"/>
    <lineage>
        <taxon>Bacteria</taxon>
        <taxon>Bacillati</taxon>
        <taxon>Bacillota</taxon>
        <taxon>Bacilli</taxon>
        <taxon>Lactobacillales</taxon>
        <taxon>Carnobacteriaceae</taxon>
        <taxon>Carnobacterium</taxon>
    </lineage>
</organism>
<dbReference type="EMBL" id="JAVBVO010000003">
    <property type="protein sequence ID" value="MDZ5759069.1"/>
    <property type="molecule type" value="Genomic_DNA"/>
</dbReference>
<keyword evidence="7 13" id="KW-1133">Transmembrane helix</keyword>
<evidence type="ECO:0000256" key="7">
    <source>
        <dbReference type="ARBA" id="ARBA00022989"/>
    </source>
</evidence>
<dbReference type="GO" id="GO:0022857">
    <property type="term" value="F:transmembrane transporter activity"/>
    <property type="evidence" value="ECO:0007669"/>
    <property type="project" value="InterPro"/>
</dbReference>
<evidence type="ECO:0000313" key="14">
    <source>
        <dbReference type="EMBL" id="MDZ5759069.1"/>
    </source>
</evidence>
<feature type="transmembrane region" description="Helical" evidence="13">
    <location>
        <begin position="6"/>
        <end position="24"/>
    </location>
</feature>
<keyword evidence="4" id="KW-0813">Transport</keyword>
<comment type="subcellular location">
    <subcellularLocation>
        <location evidence="1">Cell membrane</location>
        <topology evidence="1">Multi-pass membrane protein</topology>
    </subcellularLocation>
</comment>
<dbReference type="CDD" id="cd06550">
    <property type="entry name" value="TM_ABC_iron-siderophores_like"/>
    <property type="match status" value="1"/>
</dbReference>
<dbReference type="PANTHER" id="PTHR30472:SF21">
    <property type="entry name" value="HEME-IRON TRANSPORT SYSTEM PERMEASE PROTEIN ISDF-RELATED"/>
    <property type="match status" value="1"/>
</dbReference>
<evidence type="ECO:0000256" key="5">
    <source>
        <dbReference type="ARBA" id="ARBA00022475"/>
    </source>
</evidence>
<dbReference type="Proteomes" id="UP001290462">
    <property type="component" value="Unassembled WGS sequence"/>
</dbReference>
<evidence type="ECO:0000256" key="13">
    <source>
        <dbReference type="SAM" id="Phobius"/>
    </source>
</evidence>
<evidence type="ECO:0000256" key="8">
    <source>
        <dbReference type="ARBA" id="ARBA00023004"/>
    </source>
</evidence>
<protein>
    <recommendedName>
        <fullName evidence="3">Probable heme-iron transport system permease protein IsdF</fullName>
    </recommendedName>
    <alternativeName>
        <fullName evidence="12">Iron-regulated surface determinant protein F</fullName>
    </alternativeName>
    <alternativeName>
        <fullName evidence="11">Staphylococcal iron-regulated protein G</fullName>
    </alternativeName>
</protein>
<dbReference type="GO" id="GO:0033214">
    <property type="term" value="P:siderophore-iron import into cell"/>
    <property type="evidence" value="ECO:0007669"/>
    <property type="project" value="TreeGrafter"/>
</dbReference>
<feature type="transmembrane region" description="Helical" evidence="13">
    <location>
        <begin position="189"/>
        <end position="211"/>
    </location>
</feature>
<feature type="transmembrane region" description="Helical" evidence="13">
    <location>
        <begin position="112"/>
        <end position="133"/>
    </location>
</feature>
<dbReference type="InterPro" id="IPR037294">
    <property type="entry name" value="ABC_BtuC-like"/>
</dbReference>
<dbReference type="GO" id="GO:0005886">
    <property type="term" value="C:plasma membrane"/>
    <property type="evidence" value="ECO:0007669"/>
    <property type="project" value="UniProtKB-SubCell"/>
</dbReference>
<comment type="function">
    <text evidence="10">Part of the binding-protein-dependent transport system for heme-iron. Responsible for the translocation of the substrate across the membrane.</text>
</comment>
<evidence type="ECO:0000256" key="1">
    <source>
        <dbReference type="ARBA" id="ARBA00004651"/>
    </source>
</evidence>
<evidence type="ECO:0000256" key="6">
    <source>
        <dbReference type="ARBA" id="ARBA00022692"/>
    </source>
</evidence>
<keyword evidence="6 13" id="KW-0812">Transmembrane</keyword>
<keyword evidence="5" id="KW-1003">Cell membrane</keyword>
<dbReference type="Pfam" id="PF01032">
    <property type="entry name" value="FecCD"/>
    <property type="match status" value="1"/>
</dbReference>
<dbReference type="Gene3D" id="1.10.3470.10">
    <property type="entry name" value="ABC transporter involved in vitamin B12 uptake, BtuC"/>
    <property type="match status" value="1"/>
</dbReference>
<feature type="transmembrane region" description="Helical" evidence="13">
    <location>
        <begin position="139"/>
        <end position="160"/>
    </location>
</feature>
<dbReference type="AlphaFoldDB" id="A0AAW9JUX1"/>
<keyword evidence="9 13" id="KW-0472">Membrane</keyword>
<comment type="caution">
    <text evidence="14">The sequence shown here is derived from an EMBL/GenBank/DDBJ whole genome shotgun (WGS) entry which is preliminary data.</text>
</comment>
<gene>
    <name evidence="14" type="ORF">RAK27_10405</name>
</gene>
<reference evidence="14" key="1">
    <citation type="submission" date="2023-08" db="EMBL/GenBank/DDBJ databases">
        <title>Genomic characterization of piscicolin 126 produced by Carnobacterium maltaromaticum CM22 strain isolated from salmon (Salmo salar).</title>
        <authorList>
            <person name="Gonzalez-Gragera E."/>
            <person name="Garcia-Lopez J.D."/>
            <person name="Teso-Perez C."/>
            <person name="Gimenez-Hernandez I."/>
            <person name="Peralta-Sanchez J.M."/>
            <person name="Valdivia E."/>
            <person name="Montalban-Lopez M."/>
            <person name="Martin-Platero A.M."/>
            <person name="Banos A."/>
            <person name="Martinez-Bueno M."/>
        </authorList>
    </citation>
    <scope>NUCLEOTIDE SEQUENCE</scope>
    <source>
        <strain evidence="14">CM22</strain>
    </source>
</reference>
<feature type="transmembrane region" description="Helical" evidence="13">
    <location>
        <begin position="269"/>
        <end position="288"/>
    </location>
</feature>